<evidence type="ECO:0000313" key="1">
    <source>
        <dbReference type="EMBL" id="EGR33092.1"/>
    </source>
</evidence>
<evidence type="ECO:0000313" key="2">
    <source>
        <dbReference type="Proteomes" id="UP000008983"/>
    </source>
</evidence>
<reference evidence="1 2" key="1">
    <citation type="submission" date="2011-07" db="EMBL/GenBank/DDBJ databases">
        <authorList>
            <person name="Coyne R."/>
            <person name="Brami D."/>
            <person name="Johnson J."/>
            <person name="Hostetler J."/>
            <person name="Hannick L."/>
            <person name="Clark T."/>
            <person name="Cassidy-Hanley D."/>
            <person name="Inman J."/>
        </authorList>
    </citation>
    <scope>NUCLEOTIDE SEQUENCE [LARGE SCALE GENOMIC DNA]</scope>
    <source>
        <strain evidence="1 2">G5</strain>
    </source>
</reference>
<sequence>MNSCVHQNANFDFVLNLTGDSPSKPQNQKHCKSINAFVEEFAKLKEVEDLILNGNDVFGVNGAFNDVLDKIEDEAKNYEKFQQYNSEEIRNTKNGFDKR</sequence>
<proteinExistence type="predicted"/>
<dbReference type="Proteomes" id="UP000008983">
    <property type="component" value="Unassembled WGS sequence"/>
</dbReference>
<gene>
    <name evidence="1" type="ORF">IMG5_061920</name>
</gene>
<dbReference type="AlphaFoldDB" id="G0QNW4"/>
<dbReference type="EMBL" id="GL983511">
    <property type="protein sequence ID" value="EGR33092.1"/>
    <property type="molecule type" value="Genomic_DNA"/>
</dbReference>
<accession>G0QNW4</accession>
<name>G0QNW4_ICHMU</name>
<dbReference type="InParanoid" id="G0QNW4"/>
<keyword evidence="2" id="KW-1185">Reference proteome</keyword>
<dbReference type="GeneID" id="14909265"/>
<organism evidence="1 2">
    <name type="scientific">Ichthyophthirius multifiliis</name>
    <name type="common">White spot disease agent</name>
    <name type="synonym">Ich</name>
    <dbReference type="NCBI Taxonomy" id="5932"/>
    <lineage>
        <taxon>Eukaryota</taxon>
        <taxon>Sar</taxon>
        <taxon>Alveolata</taxon>
        <taxon>Ciliophora</taxon>
        <taxon>Intramacronucleata</taxon>
        <taxon>Oligohymenophorea</taxon>
        <taxon>Hymenostomatida</taxon>
        <taxon>Ophryoglenina</taxon>
        <taxon>Ichthyophthirius</taxon>
    </lineage>
</organism>
<dbReference type="RefSeq" id="XP_004037078.1">
    <property type="nucleotide sequence ID" value="XM_004037030.1"/>
</dbReference>
<protein>
    <submittedName>
        <fullName evidence="1">Vacuolar sorting protein, putative</fullName>
    </submittedName>
</protein>